<evidence type="ECO:0000313" key="3">
    <source>
        <dbReference type="Proteomes" id="UP000289794"/>
    </source>
</evidence>
<reference evidence="2 3" key="1">
    <citation type="submission" date="2019-01" db="EMBL/GenBank/DDBJ databases">
        <title>PMF-metabolizing Aryl O-demethylase.</title>
        <authorList>
            <person name="Kim M."/>
        </authorList>
    </citation>
    <scope>NUCLEOTIDE SEQUENCE [LARGE SCALE GENOMIC DNA]</scope>
    <source>
        <strain evidence="2 3">PMF1</strain>
    </source>
</reference>
<accession>A0A4P6M643</accession>
<organism evidence="2 3">
    <name type="scientific">Blautia producta</name>
    <dbReference type="NCBI Taxonomy" id="33035"/>
    <lineage>
        <taxon>Bacteria</taxon>
        <taxon>Bacillati</taxon>
        <taxon>Bacillota</taxon>
        <taxon>Clostridia</taxon>
        <taxon>Lachnospirales</taxon>
        <taxon>Lachnospiraceae</taxon>
        <taxon>Blautia</taxon>
    </lineage>
</organism>
<dbReference type="KEGG" id="bpro:PMF13cell1_05639"/>
<evidence type="ECO:0008006" key="4">
    <source>
        <dbReference type="Google" id="ProtNLM"/>
    </source>
</evidence>
<dbReference type="Proteomes" id="UP000289794">
    <property type="component" value="Chromosome"/>
</dbReference>
<evidence type="ECO:0000256" key="1">
    <source>
        <dbReference type="SAM" id="Coils"/>
    </source>
</evidence>
<evidence type="ECO:0000313" key="2">
    <source>
        <dbReference type="EMBL" id="QBF00043.1"/>
    </source>
</evidence>
<keyword evidence="1" id="KW-0175">Coiled coil</keyword>
<dbReference type="EMBL" id="CP035945">
    <property type="protein sequence ID" value="QBF00043.1"/>
    <property type="molecule type" value="Genomic_DNA"/>
</dbReference>
<gene>
    <name evidence="2" type="ORF">PMF13cell1_05639</name>
</gene>
<sequence>MGDVLETLKVEIRGTAEPYKKVLNEAKSVTKNATESMDKDLKKFKNPLAGFGGSGAMKKIKEMQAGIKKATSAMTSGIKGKTKEFQLNSNIKKYTDEFQEVENSIEKTEVALEKYYAKLAKMESLGTDKESRAWKSVEYDIEKALGTLSRYQKRRDSMISSGGDIERTVSIPKQFGNLFKAIGSKGWGGMAKIFSGFRSVLSKITPVIKKTGGAFAALIQKFATGVPHINRLNNSMKRTGQTGRRMGGIFRTLGMTARFMFASFIIRGALNGAKEGMQNLAQYSSQTNASLSLLMSSLTQLKNALATAFAPILNAVAPLLNALIQKVIQAVSALGMLFASLTGQKTFTAAKKVNQDYTASLNNNADQAKKANKENQKLQKTLLGFDQINKLDDQSGSNDTEAEDLAGLTPADMFEEVPILNSISDFANKVKEAWRNADFTEIGKIVGNKLNKALESIPWDNIRNTLNKVAKSVATFLNGFIEAVDWKLVGAALSKGVNTVFEAANTFAKNFHWGSLGIAVSNGINGAINKLDWGLIKETVHNVASGLIDALNKFIANAEWEKIGKTITEYFNAKLEFFYTAVTEFKWKELGQSIGDMLNGAIKAADFKKAGTSLGRAVSGVVSTIRETVKKTKLNKLAKDLANGLNTAVKEIDLPSIGDGLAEVVNSALSMLKKFIKTFDWKTLGKEIATGVSNAITGIKWEDVWKTLSDAVKGILDFLIGLVQGINWKELGKTIIKAVLDFFTKTDWGSILEKIGELGLAIVQGLLEGILSGVKEIGKWLKENLVDPIVNKVKELFGIHSPSKVFADIGSQLMAGMLGGLADSVTSVIAWFKDLPGKIKEALGNAKEWLKQKGKDAIEGLKNGWESVKESKLGKTVSAVGKYVKDKAGDAKAWVKEKGSAAIEGIKNGWESVKDMSLGNVVSKIGGYVNTKIGNIKSAVTNKGKDIIEGVKNGYENSKQSGLLSKVATLKDNVFSSIGNVASRVKSKGSDVITGINSGFESSKNLLQRSVSSIPQLISSGLGGLYDIGKNAISSFANGFSSIHIPMPHISTTWRKHSIGGMSFSTPKFNLSWYANGGFPGMGEMFIARENGPELVGKMGSRSAVANNGQIVEGIESGVFKAVMDAFNASGFLGKSDTDNPVYIEFTMKCGEETLYRSLKKGEEKYNGRFMVLDTV</sequence>
<name>A0A4P6M643_9FIRM</name>
<proteinExistence type="predicted"/>
<dbReference type="RefSeq" id="WP_130182917.1">
    <property type="nucleotide sequence ID" value="NZ_CP035945.1"/>
</dbReference>
<protein>
    <recommendedName>
        <fullName evidence="4">Phage tail tape measure protein</fullName>
    </recommendedName>
</protein>
<feature type="coiled-coil region" evidence="1">
    <location>
        <begin position="91"/>
        <end position="125"/>
    </location>
</feature>
<dbReference type="AlphaFoldDB" id="A0A4P6M643"/>